<evidence type="ECO:0000259" key="2">
    <source>
        <dbReference type="PROSITE" id="PS50883"/>
    </source>
</evidence>
<keyword evidence="4" id="KW-1185">Reference proteome</keyword>
<dbReference type="PANTHER" id="PTHR33121:SF76">
    <property type="entry name" value="SIGNALING PROTEIN"/>
    <property type="match status" value="1"/>
</dbReference>
<dbReference type="Pfam" id="PF10069">
    <property type="entry name" value="DICT"/>
    <property type="match status" value="1"/>
</dbReference>
<sequence length="421" mass="44377">MRDDLTDRLPEDQRAHDAWDSVLVPGALRTVHQPLVDLTSGRVVGLEALLRGPRGSAWELPLPLLAAARAAGRAADLDLAAARSSLASAAASGAPTTLFVNVEPSTLSDRPAELAGVLADRAPQVQVVVELTERALAADPAAVLAGAERLREVGCAIALDDVGVEPESLAFIPLLRPEVVKLDLGLLRTVEDPATITVAGAVRAYAEATGAEVVAEGVETEDDLARALVVGATLGQGWHWGRPTEEPRPTGHEPERFGPRPVGEALCATPFDVVASRLRVHRAPKRLLLPLSRTVELAAEQSRIPPLLASTFQHHAQLTPHTARRYSALGSRLPFVAALGVAMPAAPADGVRGWSLREDDPLASEWTVVMLGPHEGVALVARDCGETGCADGDRPFDFVVTHDRDLVTASAHALVGQLGGR</sequence>
<dbReference type="SMART" id="SM00052">
    <property type="entry name" value="EAL"/>
    <property type="match status" value="1"/>
</dbReference>
<dbReference type="AlphaFoldDB" id="A0A0A0BNB8"/>
<dbReference type="InterPro" id="IPR035919">
    <property type="entry name" value="EAL_sf"/>
</dbReference>
<evidence type="ECO:0000313" key="3">
    <source>
        <dbReference type="EMBL" id="KGM09461.1"/>
    </source>
</evidence>
<protein>
    <submittedName>
        <fullName evidence="3">Phytochrome-like protein cph2</fullName>
    </submittedName>
</protein>
<dbReference type="OrthoDB" id="3278016at2"/>
<name>A0A0A0BNB8_9CELL</name>
<dbReference type="Gene3D" id="3.20.20.450">
    <property type="entry name" value="EAL domain"/>
    <property type="match status" value="1"/>
</dbReference>
<dbReference type="CDD" id="cd01948">
    <property type="entry name" value="EAL"/>
    <property type="match status" value="1"/>
</dbReference>
<feature type="region of interest" description="Disordered" evidence="1">
    <location>
        <begin position="239"/>
        <end position="259"/>
    </location>
</feature>
<dbReference type="SUPFAM" id="SSF141868">
    <property type="entry name" value="EAL domain-like"/>
    <property type="match status" value="1"/>
</dbReference>
<reference evidence="3 4" key="1">
    <citation type="submission" date="2013-08" db="EMBL/GenBank/DDBJ databases">
        <title>Genome sequencing of Cellulomonas carbonis T26.</title>
        <authorList>
            <person name="Chen F."/>
            <person name="Li Y."/>
            <person name="Wang G."/>
        </authorList>
    </citation>
    <scope>NUCLEOTIDE SEQUENCE [LARGE SCALE GENOMIC DNA]</scope>
    <source>
        <strain evidence="3 4">T26</strain>
    </source>
</reference>
<organism evidence="3 4">
    <name type="scientific">Cellulomonas carbonis T26</name>
    <dbReference type="NCBI Taxonomy" id="947969"/>
    <lineage>
        <taxon>Bacteria</taxon>
        <taxon>Bacillati</taxon>
        <taxon>Actinomycetota</taxon>
        <taxon>Actinomycetes</taxon>
        <taxon>Micrococcales</taxon>
        <taxon>Cellulomonadaceae</taxon>
        <taxon>Cellulomonas</taxon>
    </lineage>
</organism>
<evidence type="ECO:0000313" key="4">
    <source>
        <dbReference type="Proteomes" id="UP000029839"/>
    </source>
</evidence>
<comment type="caution">
    <text evidence="3">The sequence shown here is derived from an EMBL/GenBank/DDBJ whole genome shotgun (WGS) entry which is preliminary data.</text>
</comment>
<dbReference type="PANTHER" id="PTHR33121">
    <property type="entry name" value="CYCLIC DI-GMP PHOSPHODIESTERASE PDEF"/>
    <property type="match status" value="1"/>
</dbReference>
<dbReference type="GO" id="GO:0071111">
    <property type="term" value="F:cyclic-guanylate-specific phosphodiesterase activity"/>
    <property type="evidence" value="ECO:0007669"/>
    <property type="project" value="InterPro"/>
</dbReference>
<accession>A0A0A0BNB8</accession>
<dbReference type="RefSeq" id="WP_043608650.1">
    <property type="nucleotide sequence ID" value="NZ_AXCY01000095.1"/>
</dbReference>
<evidence type="ECO:0000256" key="1">
    <source>
        <dbReference type="SAM" id="MobiDB-lite"/>
    </source>
</evidence>
<dbReference type="Proteomes" id="UP000029839">
    <property type="component" value="Unassembled WGS sequence"/>
</dbReference>
<dbReference type="InterPro" id="IPR001633">
    <property type="entry name" value="EAL_dom"/>
</dbReference>
<feature type="compositionally biased region" description="Basic and acidic residues" evidence="1">
    <location>
        <begin position="242"/>
        <end position="258"/>
    </location>
</feature>
<dbReference type="InterPro" id="IPR050706">
    <property type="entry name" value="Cyclic-di-GMP_PDE-like"/>
</dbReference>
<dbReference type="InterPro" id="IPR019278">
    <property type="entry name" value="DICT_dom"/>
</dbReference>
<dbReference type="Pfam" id="PF00563">
    <property type="entry name" value="EAL"/>
    <property type="match status" value="1"/>
</dbReference>
<reference evidence="3 4" key="2">
    <citation type="journal article" date="2015" name="Stand. Genomic Sci.">
        <title>Draft genome sequence of Cellulomonas carbonis T26(T) and comparative analysis of six Cellulomonas genomes.</title>
        <authorList>
            <person name="Zhuang W."/>
            <person name="Zhang S."/>
            <person name="Xia X."/>
            <person name="Wang G."/>
        </authorList>
    </citation>
    <scope>NUCLEOTIDE SEQUENCE [LARGE SCALE GENOMIC DNA]</scope>
    <source>
        <strain evidence="3 4">T26</strain>
    </source>
</reference>
<dbReference type="PROSITE" id="PS50883">
    <property type="entry name" value="EAL"/>
    <property type="match status" value="1"/>
</dbReference>
<feature type="domain" description="EAL" evidence="2">
    <location>
        <begin position="12"/>
        <end position="257"/>
    </location>
</feature>
<gene>
    <name evidence="3" type="ORF">N868_02070</name>
</gene>
<dbReference type="EMBL" id="AXCY01000095">
    <property type="protein sequence ID" value="KGM09461.1"/>
    <property type="molecule type" value="Genomic_DNA"/>
</dbReference>
<proteinExistence type="predicted"/>